<dbReference type="PANTHER" id="PTHR43616">
    <property type="entry name" value="GLYCEROL DEHYDROGENASE"/>
    <property type="match status" value="1"/>
</dbReference>
<dbReference type="CDD" id="cd08175">
    <property type="entry name" value="G1PDH"/>
    <property type="match status" value="1"/>
</dbReference>
<evidence type="ECO:0000256" key="4">
    <source>
        <dbReference type="ARBA" id="ARBA00022857"/>
    </source>
</evidence>
<evidence type="ECO:0000256" key="3">
    <source>
        <dbReference type="ARBA" id="ARBA00022723"/>
    </source>
</evidence>
<evidence type="ECO:0000256" key="1">
    <source>
        <dbReference type="ARBA" id="ARBA00022490"/>
    </source>
</evidence>
<evidence type="ECO:0000256" key="9">
    <source>
        <dbReference type="ARBA" id="ARBA00023264"/>
    </source>
</evidence>
<dbReference type="InterPro" id="IPR032837">
    <property type="entry name" value="G1PDH"/>
</dbReference>
<evidence type="ECO:0000313" key="11">
    <source>
        <dbReference type="Proteomes" id="UP000535491"/>
    </source>
</evidence>
<dbReference type="SUPFAM" id="SSF56796">
    <property type="entry name" value="Dehydroquinate synthase-like"/>
    <property type="match status" value="1"/>
</dbReference>
<proteinExistence type="predicted"/>
<keyword evidence="11" id="KW-1185">Reference proteome</keyword>
<evidence type="ECO:0000256" key="5">
    <source>
        <dbReference type="ARBA" id="ARBA00023002"/>
    </source>
</evidence>
<dbReference type="InterPro" id="IPR016205">
    <property type="entry name" value="Glycerol_DH"/>
</dbReference>
<evidence type="ECO:0000313" key="10">
    <source>
        <dbReference type="EMBL" id="MBA4493044.1"/>
    </source>
</evidence>
<evidence type="ECO:0000256" key="2">
    <source>
        <dbReference type="ARBA" id="ARBA00022516"/>
    </source>
</evidence>
<keyword evidence="7" id="KW-0443">Lipid metabolism</keyword>
<dbReference type="AlphaFoldDB" id="A0A7W1WNB4"/>
<organism evidence="10 11">
    <name type="scientific">Paenactinomyces guangxiensis</name>
    <dbReference type="NCBI Taxonomy" id="1490290"/>
    <lineage>
        <taxon>Bacteria</taxon>
        <taxon>Bacillati</taxon>
        <taxon>Bacillota</taxon>
        <taxon>Bacilli</taxon>
        <taxon>Bacillales</taxon>
        <taxon>Thermoactinomycetaceae</taxon>
        <taxon>Paenactinomyces</taxon>
    </lineage>
</organism>
<dbReference type="GO" id="GO:0016614">
    <property type="term" value="F:oxidoreductase activity, acting on CH-OH group of donors"/>
    <property type="evidence" value="ECO:0007669"/>
    <property type="project" value="InterPro"/>
</dbReference>
<keyword evidence="4" id="KW-0521">NADP</keyword>
<protein>
    <submittedName>
        <fullName evidence="10">sn-glycerol-1-phosphate dehydrogenase</fullName>
    </submittedName>
</protein>
<keyword evidence="2" id="KW-0444">Lipid biosynthesis</keyword>
<comment type="caution">
    <text evidence="10">The sequence shown here is derived from an EMBL/GenBank/DDBJ whole genome shotgun (WGS) entry which is preliminary data.</text>
</comment>
<evidence type="ECO:0000256" key="7">
    <source>
        <dbReference type="ARBA" id="ARBA00023098"/>
    </source>
</evidence>
<keyword evidence="1" id="KW-0963">Cytoplasm</keyword>
<keyword evidence="6" id="KW-0520">NAD</keyword>
<dbReference type="EMBL" id="JACEIQ010000001">
    <property type="protein sequence ID" value="MBA4493044.1"/>
    <property type="molecule type" value="Genomic_DNA"/>
</dbReference>
<dbReference type="Pfam" id="PF13685">
    <property type="entry name" value="Fe-ADH_2"/>
    <property type="match status" value="1"/>
</dbReference>
<gene>
    <name evidence="10" type="ORF">H1191_01775</name>
</gene>
<dbReference type="Gene3D" id="3.40.50.1970">
    <property type="match status" value="1"/>
</dbReference>
<reference evidence="10 11" key="1">
    <citation type="submission" date="2020-07" db="EMBL/GenBank/DDBJ databases">
        <authorList>
            <person name="Feng H."/>
        </authorList>
    </citation>
    <scope>NUCLEOTIDE SEQUENCE [LARGE SCALE GENOMIC DNA]</scope>
    <source>
        <strain evidence="11">s-10</strain>
    </source>
</reference>
<keyword evidence="8" id="KW-0594">Phospholipid biosynthesis</keyword>
<keyword evidence="5" id="KW-0560">Oxidoreductase</keyword>
<accession>A0A7W1WNB4</accession>
<dbReference type="GO" id="GO:0046872">
    <property type="term" value="F:metal ion binding"/>
    <property type="evidence" value="ECO:0007669"/>
    <property type="project" value="UniProtKB-KW"/>
</dbReference>
<dbReference type="GO" id="GO:0008654">
    <property type="term" value="P:phospholipid biosynthetic process"/>
    <property type="evidence" value="ECO:0007669"/>
    <property type="project" value="UniProtKB-KW"/>
</dbReference>
<evidence type="ECO:0000256" key="8">
    <source>
        <dbReference type="ARBA" id="ARBA00023209"/>
    </source>
</evidence>
<name>A0A7W1WNB4_9BACL</name>
<dbReference type="Gene3D" id="1.20.1090.10">
    <property type="entry name" value="Dehydroquinate synthase-like - alpha domain"/>
    <property type="match status" value="1"/>
</dbReference>
<dbReference type="PANTHER" id="PTHR43616:SF5">
    <property type="entry name" value="GLYCEROL DEHYDROGENASE 1"/>
    <property type="match status" value="1"/>
</dbReference>
<evidence type="ECO:0000256" key="6">
    <source>
        <dbReference type="ARBA" id="ARBA00023027"/>
    </source>
</evidence>
<keyword evidence="3" id="KW-0479">Metal-binding</keyword>
<keyword evidence="9" id="KW-1208">Phospholipid metabolism</keyword>
<dbReference type="Proteomes" id="UP000535491">
    <property type="component" value="Unassembled WGS sequence"/>
</dbReference>
<sequence length="358" mass="39267">MHIVTDHGALAQVTHYLRQRDYHSVAVVADRNTFAAAGQTLCQALSREEISFHLCVIQENEWGDVIADEASIVQVLLEVPKDENPILAVGAGTIHDIVRFVSYQTDKPFISVPTAASVDGFTSAGAPLVIRKMKKTVQAAPPAAVFADLDIIGKAPKALNAAGFGDMLGKFTSLADWRFSRHMAQEPFCPLAYQITKEALFSCISHIEEIANASAEGLRALTAALLKSGLSMLLARHSRPASGAEHHLSHVWEMELLKENKKQLLHGAKVGVASVVISELYQKLSRLDAGVTEGFFTGLPDPDQLRRWLRKAGAPADLEELNISREFALQSLKKAHTIRDRYTGLKYMNEHGLDLFQP</sequence>